<evidence type="ECO:0000259" key="1">
    <source>
        <dbReference type="Pfam" id="PF04545"/>
    </source>
</evidence>
<reference evidence="3" key="1">
    <citation type="journal article" date="2014" name="Front. Microbiol.">
        <title>High frequency of phylogenetically diverse reductive dehalogenase-homologous genes in deep subseafloor sedimentary metagenomes.</title>
        <authorList>
            <person name="Kawai M."/>
            <person name="Futagami T."/>
            <person name="Toyoda A."/>
            <person name="Takaki Y."/>
            <person name="Nishi S."/>
            <person name="Hori S."/>
            <person name="Arai W."/>
            <person name="Tsubouchi T."/>
            <person name="Morono Y."/>
            <person name="Uchiyama I."/>
            <person name="Ito T."/>
            <person name="Fujiyama A."/>
            <person name="Inagaki F."/>
            <person name="Takami H."/>
        </authorList>
    </citation>
    <scope>NUCLEOTIDE SEQUENCE</scope>
    <source>
        <strain evidence="3">Expedition CK06-06</strain>
    </source>
</reference>
<evidence type="ECO:0008006" key="4">
    <source>
        <dbReference type="Google" id="ProtNLM"/>
    </source>
</evidence>
<evidence type="ECO:0000259" key="2">
    <source>
        <dbReference type="Pfam" id="PF12728"/>
    </source>
</evidence>
<evidence type="ECO:0000313" key="3">
    <source>
        <dbReference type="EMBL" id="GAH69814.1"/>
    </source>
</evidence>
<dbReference type="NCBIfam" id="TIGR01764">
    <property type="entry name" value="excise"/>
    <property type="match status" value="1"/>
</dbReference>
<dbReference type="InterPro" id="IPR007630">
    <property type="entry name" value="RNA_pol_sigma70_r4"/>
</dbReference>
<dbReference type="InterPro" id="IPR036388">
    <property type="entry name" value="WH-like_DNA-bd_sf"/>
</dbReference>
<dbReference type="GO" id="GO:0003700">
    <property type="term" value="F:DNA-binding transcription factor activity"/>
    <property type="evidence" value="ECO:0007669"/>
    <property type="project" value="InterPro"/>
</dbReference>
<dbReference type="Pfam" id="PF04545">
    <property type="entry name" value="Sigma70_r4"/>
    <property type="match status" value="1"/>
</dbReference>
<feature type="domain" description="RNA polymerase sigma-70 region 4" evidence="1">
    <location>
        <begin position="10"/>
        <end position="38"/>
    </location>
</feature>
<feature type="domain" description="Helix-turn-helix" evidence="2">
    <location>
        <begin position="53"/>
        <end position="103"/>
    </location>
</feature>
<dbReference type="InterPro" id="IPR009061">
    <property type="entry name" value="DNA-bd_dom_put_sf"/>
</dbReference>
<gene>
    <name evidence="3" type="ORF">S03H2_50999</name>
</gene>
<dbReference type="GO" id="GO:0006352">
    <property type="term" value="P:DNA-templated transcription initiation"/>
    <property type="evidence" value="ECO:0007669"/>
    <property type="project" value="InterPro"/>
</dbReference>
<dbReference type="SUPFAM" id="SSF46955">
    <property type="entry name" value="Putative DNA-binding domain"/>
    <property type="match status" value="1"/>
</dbReference>
<dbReference type="InterPro" id="IPR041657">
    <property type="entry name" value="HTH_17"/>
</dbReference>
<name>X1IUL7_9ZZZZ</name>
<dbReference type="Gene3D" id="1.10.10.10">
    <property type="entry name" value="Winged helix-like DNA-binding domain superfamily/Winged helix DNA-binding domain"/>
    <property type="match status" value="1"/>
</dbReference>
<comment type="caution">
    <text evidence="3">The sequence shown here is derived from an EMBL/GenBank/DDBJ whole genome shotgun (WGS) entry which is preliminary data.</text>
</comment>
<dbReference type="SUPFAM" id="SSF88659">
    <property type="entry name" value="Sigma3 and sigma4 domains of RNA polymerase sigma factors"/>
    <property type="match status" value="1"/>
</dbReference>
<protein>
    <recommendedName>
        <fullName evidence="4">Helix-turn-helix domain-containing protein</fullName>
    </recommendedName>
</protein>
<sequence length="105" mass="12189">MSATRRDEIVKLRETGITYAEIGRRFGICKERVRQIVKGIPTPQKPDLDSKVMLKVDDVAQLLGLHVNTVRQWSNQGVLKAYRIGPRHDRRFKREDIDSFLKEAE</sequence>
<proteinExistence type="predicted"/>
<dbReference type="AlphaFoldDB" id="X1IUL7"/>
<accession>X1IUL7</accession>
<feature type="non-terminal residue" evidence="3">
    <location>
        <position position="105"/>
    </location>
</feature>
<organism evidence="3">
    <name type="scientific">marine sediment metagenome</name>
    <dbReference type="NCBI Taxonomy" id="412755"/>
    <lineage>
        <taxon>unclassified sequences</taxon>
        <taxon>metagenomes</taxon>
        <taxon>ecological metagenomes</taxon>
    </lineage>
</organism>
<dbReference type="InterPro" id="IPR013324">
    <property type="entry name" value="RNA_pol_sigma_r3/r4-like"/>
</dbReference>
<dbReference type="Pfam" id="PF12728">
    <property type="entry name" value="HTH_17"/>
    <property type="match status" value="1"/>
</dbReference>
<dbReference type="EMBL" id="BARU01032331">
    <property type="protein sequence ID" value="GAH69814.1"/>
    <property type="molecule type" value="Genomic_DNA"/>
</dbReference>
<dbReference type="InterPro" id="IPR010093">
    <property type="entry name" value="SinI_DNA-bd"/>
</dbReference>
<dbReference type="Gene3D" id="1.10.1660.10">
    <property type="match status" value="1"/>
</dbReference>
<dbReference type="GO" id="GO:0003677">
    <property type="term" value="F:DNA binding"/>
    <property type="evidence" value="ECO:0007669"/>
    <property type="project" value="InterPro"/>
</dbReference>